<dbReference type="EnsemblMetazoa" id="G17595.6">
    <property type="protein sequence ID" value="G17595.6:cds"/>
    <property type="gene ID" value="G17595"/>
</dbReference>
<dbReference type="Proteomes" id="UP000005408">
    <property type="component" value="Unassembled WGS sequence"/>
</dbReference>
<evidence type="ECO:0000313" key="2">
    <source>
        <dbReference type="Proteomes" id="UP000005408"/>
    </source>
</evidence>
<accession>A0A8W8J772</accession>
<sequence length="50" mass="5705">GHFPPAFSITLNRARSLSYESPTADAETDSYFDEVLRKNVELWKQSETVT</sequence>
<protein>
    <submittedName>
        <fullName evidence="1">Uncharacterized protein</fullName>
    </submittedName>
</protein>
<reference evidence="1" key="1">
    <citation type="submission" date="2022-08" db="UniProtKB">
        <authorList>
            <consortium name="EnsemblMetazoa"/>
        </authorList>
    </citation>
    <scope>IDENTIFICATION</scope>
    <source>
        <strain evidence="1">05x7-T-G4-1.051#20</strain>
    </source>
</reference>
<evidence type="ECO:0000313" key="1">
    <source>
        <dbReference type="EnsemblMetazoa" id="G17595.6:cds"/>
    </source>
</evidence>
<name>A0A8W8J772_MAGGI</name>
<keyword evidence="2" id="KW-1185">Reference proteome</keyword>
<proteinExistence type="predicted"/>
<dbReference type="AlphaFoldDB" id="A0A8W8J772"/>
<organism evidence="1 2">
    <name type="scientific">Magallana gigas</name>
    <name type="common">Pacific oyster</name>
    <name type="synonym">Crassostrea gigas</name>
    <dbReference type="NCBI Taxonomy" id="29159"/>
    <lineage>
        <taxon>Eukaryota</taxon>
        <taxon>Metazoa</taxon>
        <taxon>Spiralia</taxon>
        <taxon>Lophotrochozoa</taxon>
        <taxon>Mollusca</taxon>
        <taxon>Bivalvia</taxon>
        <taxon>Autobranchia</taxon>
        <taxon>Pteriomorphia</taxon>
        <taxon>Ostreida</taxon>
        <taxon>Ostreoidea</taxon>
        <taxon>Ostreidae</taxon>
        <taxon>Magallana</taxon>
    </lineage>
</organism>